<keyword evidence="4" id="KW-1185">Reference proteome</keyword>
<comment type="caution">
    <text evidence="3">The sequence shown here is derived from an EMBL/GenBank/DDBJ whole genome shotgun (WGS) entry which is preliminary data.</text>
</comment>
<sequence>MHATTLTSALAMAAIAAAGTPDAGDSPAGVVYNATLVSAPGFDTKGYFSFNVQGGKPTVDFKFTGVGKAKGGPFHYRFYENAVSGNNCAATGNIFDPYGNGTKDCNSKVLGSNKKDDCAVGDVSGRFDFISTDADENSNTAIPDSKVSLDPKHKNFVGNRAMVITNGKEERVACGTFKCVKGCPTGGNGTTNGTSNGASAGNNGTSSGNSTVNPPSSPPAPSGSNSPNGPNSPSINPPSRPNSGTQLVVGVGALFAAFAVVLL</sequence>
<protein>
    <recommendedName>
        <fullName evidence="5">Superoxide dismutase copper/zinc binding domain-containing protein</fullName>
    </recommendedName>
</protein>
<evidence type="ECO:0000313" key="3">
    <source>
        <dbReference type="EMBL" id="CAI6331855.1"/>
    </source>
</evidence>
<feature type="compositionally biased region" description="Low complexity" evidence="1">
    <location>
        <begin position="222"/>
        <end position="234"/>
    </location>
</feature>
<dbReference type="AlphaFoldDB" id="A0A9W4XNR2"/>
<evidence type="ECO:0000256" key="1">
    <source>
        <dbReference type="SAM" id="MobiDB-lite"/>
    </source>
</evidence>
<feature type="compositionally biased region" description="Low complexity" evidence="1">
    <location>
        <begin position="191"/>
        <end position="214"/>
    </location>
</feature>
<dbReference type="Gene3D" id="2.60.40.200">
    <property type="entry name" value="Superoxide dismutase, copper/zinc binding domain"/>
    <property type="match status" value="1"/>
</dbReference>
<dbReference type="EMBL" id="CAOQHR010000003">
    <property type="protein sequence ID" value="CAI6331855.1"/>
    <property type="molecule type" value="Genomic_DNA"/>
</dbReference>
<dbReference type="InterPro" id="IPR036423">
    <property type="entry name" value="SOD-like_Cu/Zn_dom_sf"/>
</dbReference>
<dbReference type="Proteomes" id="UP001152607">
    <property type="component" value="Unassembled WGS sequence"/>
</dbReference>
<accession>A0A9W4XNR2</accession>
<evidence type="ECO:0008006" key="5">
    <source>
        <dbReference type="Google" id="ProtNLM"/>
    </source>
</evidence>
<evidence type="ECO:0000313" key="4">
    <source>
        <dbReference type="Proteomes" id="UP001152607"/>
    </source>
</evidence>
<dbReference type="SUPFAM" id="SSF49329">
    <property type="entry name" value="Cu,Zn superoxide dismutase-like"/>
    <property type="match status" value="1"/>
</dbReference>
<feature type="signal peptide" evidence="2">
    <location>
        <begin position="1"/>
        <end position="18"/>
    </location>
</feature>
<evidence type="ECO:0000256" key="2">
    <source>
        <dbReference type="SAM" id="SignalP"/>
    </source>
</evidence>
<proteinExistence type="predicted"/>
<dbReference type="GO" id="GO:0046872">
    <property type="term" value="F:metal ion binding"/>
    <property type="evidence" value="ECO:0007669"/>
    <property type="project" value="InterPro"/>
</dbReference>
<organism evidence="3 4">
    <name type="scientific">Periconia digitata</name>
    <dbReference type="NCBI Taxonomy" id="1303443"/>
    <lineage>
        <taxon>Eukaryota</taxon>
        <taxon>Fungi</taxon>
        <taxon>Dikarya</taxon>
        <taxon>Ascomycota</taxon>
        <taxon>Pezizomycotina</taxon>
        <taxon>Dothideomycetes</taxon>
        <taxon>Pleosporomycetidae</taxon>
        <taxon>Pleosporales</taxon>
        <taxon>Massarineae</taxon>
        <taxon>Periconiaceae</taxon>
        <taxon>Periconia</taxon>
    </lineage>
</organism>
<feature type="chain" id="PRO_5040747377" description="Superoxide dismutase copper/zinc binding domain-containing protein" evidence="2">
    <location>
        <begin position="19"/>
        <end position="263"/>
    </location>
</feature>
<dbReference type="OrthoDB" id="159229at2759"/>
<name>A0A9W4XNR2_9PLEO</name>
<gene>
    <name evidence="3" type="ORF">PDIGIT_LOCUS4884</name>
</gene>
<dbReference type="GO" id="GO:0006801">
    <property type="term" value="P:superoxide metabolic process"/>
    <property type="evidence" value="ECO:0007669"/>
    <property type="project" value="InterPro"/>
</dbReference>
<reference evidence="3" key="1">
    <citation type="submission" date="2023-01" db="EMBL/GenBank/DDBJ databases">
        <authorList>
            <person name="Van Ghelder C."/>
            <person name="Rancurel C."/>
        </authorList>
    </citation>
    <scope>NUCLEOTIDE SEQUENCE</scope>
    <source>
        <strain evidence="3">CNCM I-4278</strain>
    </source>
</reference>
<feature type="region of interest" description="Disordered" evidence="1">
    <location>
        <begin position="188"/>
        <end position="243"/>
    </location>
</feature>
<keyword evidence="2" id="KW-0732">Signal</keyword>